<dbReference type="PANTHER" id="PTHR45652:SF18">
    <property type="entry name" value="ALPHA-INTERNEXIN"/>
    <property type="match status" value="1"/>
</dbReference>
<feature type="domain" description="IF rod" evidence="7">
    <location>
        <begin position="194"/>
        <end position="501"/>
    </location>
</feature>
<dbReference type="GO" id="GO:0099160">
    <property type="term" value="C:postsynaptic intermediate filament cytoskeleton"/>
    <property type="evidence" value="ECO:0007669"/>
    <property type="project" value="TreeGrafter"/>
</dbReference>
<evidence type="ECO:0000256" key="1">
    <source>
        <dbReference type="ARBA" id="ARBA00022754"/>
    </source>
</evidence>
<dbReference type="Gene3D" id="1.20.5.1160">
    <property type="entry name" value="Vasodilator-stimulated phosphoprotein"/>
    <property type="match status" value="1"/>
</dbReference>
<dbReference type="GO" id="GO:0045109">
    <property type="term" value="P:intermediate filament organization"/>
    <property type="evidence" value="ECO:0007669"/>
    <property type="project" value="TreeGrafter"/>
</dbReference>
<dbReference type="Proteomes" id="UP000694563">
    <property type="component" value="Chromosome 8"/>
</dbReference>
<keyword evidence="1 3" id="KW-0403">Intermediate filament</keyword>
<evidence type="ECO:0000259" key="7">
    <source>
        <dbReference type="PROSITE" id="PS51842"/>
    </source>
</evidence>
<dbReference type="GO" id="GO:0005737">
    <property type="term" value="C:cytoplasm"/>
    <property type="evidence" value="ECO:0007669"/>
    <property type="project" value="TreeGrafter"/>
</dbReference>
<accession>A0A8C3USL6</accession>
<reference evidence="8" key="2">
    <citation type="submission" date="2025-08" db="UniProtKB">
        <authorList>
            <consortium name="Ensembl"/>
        </authorList>
    </citation>
    <scope>IDENTIFICATION</scope>
</reference>
<dbReference type="PROSITE" id="PS51842">
    <property type="entry name" value="IF_ROD_2"/>
    <property type="match status" value="1"/>
</dbReference>
<feature type="chain" id="PRO_5034219943" evidence="6">
    <location>
        <begin position="17"/>
        <end position="581"/>
    </location>
</feature>
<proteinExistence type="inferred from homology"/>
<dbReference type="AlphaFoldDB" id="A0A8C3USL6"/>
<protein>
    <submittedName>
        <fullName evidence="8">Internexin neuronal intermediate filament protein alpha</fullName>
    </submittedName>
</protein>
<evidence type="ECO:0000256" key="4">
    <source>
        <dbReference type="SAM" id="Coils"/>
    </source>
</evidence>
<feature type="compositionally biased region" description="Basic and acidic residues" evidence="5">
    <location>
        <begin position="178"/>
        <end position="197"/>
    </location>
</feature>
<feature type="signal peptide" evidence="6">
    <location>
        <begin position="1"/>
        <end position="16"/>
    </location>
</feature>
<dbReference type="SMART" id="SM01391">
    <property type="entry name" value="Filament"/>
    <property type="match status" value="1"/>
</dbReference>
<reference evidence="8" key="3">
    <citation type="submission" date="2025-09" db="UniProtKB">
        <authorList>
            <consortium name="Ensembl"/>
        </authorList>
    </citation>
    <scope>IDENTIFICATION</scope>
</reference>
<dbReference type="InterPro" id="IPR050405">
    <property type="entry name" value="Intermediate_filament"/>
</dbReference>
<evidence type="ECO:0000313" key="9">
    <source>
        <dbReference type="Proteomes" id="UP000694563"/>
    </source>
</evidence>
<dbReference type="Pfam" id="PF00038">
    <property type="entry name" value="Filament"/>
    <property type="match status" value="1"/>
</dbReference>
<dbReference type="GO" id="GO:0099184">
    <property type="term" value="F:structural constituent of postsynaptic intermediate filament cytoskeleton"/>
    <property type="evidence" value="ECO:0007669"/>
    <property type="project" value="TreeGrafter"/>
</dbReference>
<keyword evidence="9" id="KW-1185">Reference proteome</keyword>
<dbReference type="SUPFAM" id="SSF64593">
    <property type="entry name" value="Intermediate filament protein, coiled coil region"/>
    <property type="match status" value="2"/>
</dbReference>
<dbReference type="GO" id="GO:0005882">
    <property type="term" value="C:intermediate filament"/>
    <property type="evidence" value="ECO:0007669"/>
    <property type="project" value="UniProtKB-KW"/>
</dbReference>
<evidence type="ECO:0000256" key="3">
    <source>
        <dbReference type="RuleBase" id="RU000685"/>
    </source>
</evidence>
<evidence type="ECO:0000256" key="2">
    <source>
        <dbReference type="ARBA" id="ARBA00023054"/>
    </source>
</evidence>
<keyword evidence="6" id="KW-0732">Signal</keyword>
<reference evidence="8" key="1">
    <citation type="submission" date="2020-10" db="EMBL/GenBank/DDBJ databases">
        <title>Catharus ustulatus (Swainson's thrush) genome, bCatUst1, primary haplotype v2.</title>
        <authorList>
            <person name="Delmore K."/>
            <person name="Vafadar M."/>
            <person name="Formenti G."/>
            <person name="Chow W."/>
            <person name="Pelan S."/>
            <person name="Howe K."/>
            <person name="Rhie A."/>
            <person name="Mountcastle J."/>
            <person name="Haase B."/>
            <person name="Fedrigo O."/>
            <person name="Jarvis E.D."/>
        </authorList>
    </citation>
    <scope>NUCLEOTIDE SEQUENCE [LARGE SCALE GENOMIC DNA]</scope>
</reference>
<gene>
    <name evidence="8" type="primary">INA</name>
</gene>
<evidence type="ECO:0000313" key="8">
    <source>
        <dbReference type="Ensembl" id="ENSCUSP00005019906.1"/>
    </source>
</evidence>
<feature type="coiled-coil region" evidence="4">
    <location>
        <begin position="198"/>
        <end position="379"/>
    </location>
</feature>
<feature type="region of interest" description="Disordered" evidence="5">
    <location>
        <begin position="50"/>
        <end position="118"/>
    </location>
</feature>
<feature type="region of interest" description="Disordered" evidence="5">
    <location>
        <begin position="163"/>
        <end position="197"/>
    </location>
</feature>
<keyword evidence="2 4" id="KW-0175">Coiled coil</keyword>
<evidence type="ECO:0000256" key="5">
    <source>
        <dbReference type="SAM" id="MobiDB-lite"/>
    </source>
</evidence>
<feature type="coiled-coil region" evidence="4">
    <location>
        <begin position="420"/>
        <end position="479"/>
    </location>
</feature>
<name>A0A8C3USL6_CATUS</name>
<evidence type="ECO:0000256" key="6">
    <source>
        <dbReference type="SAM" id="SignalP"/>
    </source>
</evidence>
<dbReference type="PANTHER" id="PTHR45652">
    <property type="entry name" value="GLIAL FIBRILLARY ACIDIC PROTEIN"/>
    <property type="match status" value="1"/>
</dbReference>
<dbReference type="PROSITE" id="PS00226">
    <property type="entry name" value="IF_ROD_1"/>
    <property type="match status" value="1"/>
</dbReference>
<dbReference type="Gene3D" id="1.20.5.500">
    <property type="entry name" value="Single helix bin"/>
    <property type="match status" value="1"/>
</dbReference>
<dbReference type="InterPro" id="IPR039008">
    <property type="entry name" value="IF_rod_dom"/>
</dbReference>
<dbReference type="Ensembl" id="ENSCUST00005020652.1">
    <property type="protein sequence ID" value="ENSCUSP00005019906.1"/>
    <property type="gene ID" value="ENSCUSG00005012702.1"/>
</dbReference>
<dbReference type="InterPro" id="IPR018039">
    <property type="entry name" value="IF_conserved"/>
</dbReference>
<sequence>MHLTLFTCRCIRLFVCVYDLVRMPVYVCMPLLRPCVHLFPTHNPLHSYIRPSIRPSRPVPRPLPQPFSTGAHGQLLPPPAAPHRTAQHSTAPRSTAPHRTASRPYPARALRPAPPPRRAALRPAVHKLQHRRRSCSAAMSYSAEPAALAASYRHLFAETPRRPEMPAGRWARPGAEPEAVRERGAEPRRARSSEKEQLQGLNERFAGYIERVRALEERNQALAAELAALRQRSDEPRRLGQLLGGELRALRARLEEAHGERAQAALERARLAEETQRLRARCEEEARSRAEAERALRSRQQAAEAASRASADLERRAAALQEELAALRSAHAEHLAELGAALPAAAPPPAQRPDLAAALRELRAQYEALAARNLQAAEDWYRARCARLHERAARSQEAVRASRREAGECRRQLQARLVEMESLRGAHQSLERQLQELEERHNAEAAGLQDTIGQLEDDLRNTKNEMARHLREYQDLLNVKMALDIEIAAYRKLLEGEETLFNMGSSGLQSLSSLPSPTYSFKPRSFSSSTLSFKEEEQGEVIKVTSKMSSSRAEVIEGTITSVKKRGRLNLHGGILANAKI</sequence>
<organism evidence="8 9">
    <name type="scientific">Catharus ustulatus</name>
    <name type="common">Russet-backed thrush</name>
    <name type="synonym">Hylocichla ustulatus</name>
    <dbReference type="NCBI Taxonomy" id="91951"/>
    <lineage>
        <taxon>Eukaryota</taxon>
        <taxon>Metazoa</taxon>
        <taxon>Chordata</taxon>
        <taxon>Craniata</taxon>
        <taxon>Vertebrata</taxon>
        <taxon>Euteleostomi</taxon>
        <taxon>Archelosauria</taxon>
        <taxon>Archosauria</taxon>
        <taxon>Dinosauria</taxon>
        <taxon>Saurischia</taxon>
        <taxon>Theropoda</taxon>
        <taxon>Coelurosauria</taxon>
        <taxon>Aves</taxon>
        <taxon>Neognathae</taxon>
        <taxon>Neoaves</taxon>
        <taxon>Telluraves</taxon>
        <taxon>Australaves</taxon>
        <taxon>Passeriformes</taxon>
        <taxon>Turdidae</taxon>
        <taxon>Catharus</taxon>
    </lineage>
</organism>
<dbReference type="FunFam" id="1.20.5.170:FF:000002">
    <property type="entry name" value="Type I keratin KA11"/>
    <property type="match status" value="1"/>
</dbReference>
<dbReference type="Gene3D" id="1.20.5.170">
    <property type="match status" value="1"/>
</dbReference>
<comment type="similarity">
    <text evidence="3">Belongs to the intermediate filament family.</text>
</comment>